<keyword evidence="2" id="KW-1185">Reference proteome</keyword>
<dbReference type="Proteomes" id="UP000775872">
    <property type="component" value="Unassembled WGS sequence"/>
</dbReference>
<reference evidence="2" key="1">
    <citation type="submission" date="2019-06" db="EMBL/GenBank/DDBJ databases">
        <authorList>
            <person name="Broberg M."/>
        </authorList>
    </citation>
    <scope>NUCLEOTIDE SEQUENCE [LARGE SCALE GENOMIC DNA]</scope>
</reference>
<protein>
    <submittedName>
        <fullName evidence="1">Uncharacterized protein</fullName>
    </submittedName>
</protein>
<dbReference type="AlphaFoldDB" id="A0A9N9Z5X8"/>
<name>A0A9N9Z5X8_9HYPO</name>
<sequence length="222" mass="22612">MVAQVAGLVHALAEALDLLNVVDLEDPVVAGALGFKEQSDEDGPLGVGVDAAAGAAAGEGGEEERGALGRLVDWGRPDVGALLECGLLGGEGEDVDVGGLHELLLDARGGEIDKAPDKANGISGDDVVASMHEGGGRDLLVSNGAAPSCASDPAQCPEFGAERWDEVGGMVWVVRDDQLVGILNLVGSHYAIARRGTGLAVSLRNHPVPTVSMHVLEELGAF</sequence>
<evidence type="ECO:0000313" key="2">
    <source>
        <dbReference type="Proteomes" id="UP000775872"/>
    </source>
</evidence>
<evidence type="ECO:0000313" key="1">
    <source>
        <dbReference type="EMBL" id="CAH0049631.1"/>
    </source>
</evidence>
<proteinExistence type="predicted"/>
<reference evidence="1 2" key="2">
    <citation type="submission" date="2021-10" db="EMBL/GenBank/DDBJ databases">
        <authorList>
            <person name="Piombo E."/>
        </authorList>
    </citation>
    <scope>NUCLEOTIDE SEQUENCE [LARGE SCALE GENOMIC DNA]</scope>
</reference>
<organism evidence="1 2">
    <name type="scientific">Clonostachys solani</name>
    <dbReference type="NCBI Taxonomy" id="160281"/>
    <lineage>
        <taxon>Eukaryota</taxon>
        <taxon>Fungi</taxon>
        <taxon>Dikarya</taxon>
        <taxon>Ascomycota</taxon>
        <taxon>Pezizomycotina</taxon>
        <taxon>Sordariomycetes</taxon>
        <taxon>Hypocreomycetidae</taxon>
        <taxon>Hypocreales</taxon>
        <taxon>Bionectriaceae</taxon>
        <taxon>Clonostachys</taxon>
    </lineage>
</organism>
<comment type="caution">
    <text evidence="1">The sequence shown here is derived from an EMBL/GenBank/DDBJ whole genome shotgun (WGS) entry which is preliminary data.</text>
</comment>
<gene>
    <name evidence="1" type="ORF">CSOL1703_00001589</name>
</gene>
<dbReference type="EMBL" id="CABFOC020000035">
    <property type="protein sequence ID" value="CAH0049631.1"/>
    <property type="molecule type" value="Genomic_DNA"/>
</dbReference>
<accession>A0A9N9Z5X8</accession>